<dbReference type="InterPro" id="IPR018159">
    <property type="entry name" value="Spectrin/alpha-actinin"/>
</dbReference>
<dbReference type="SMART" id="SM00325">
    <property type="entry name" value="RhoGEF"/>
    <property type="match status" value="1"/>
</dbReference>
<evidence type="ECO:0000259" key="4">
    <source>
        <dbReference type="PROSITE" id="PS50191"/>
    </source>
</evidence>
<dbReference type="GO" id="GO:0035025">
    <property type="term" value="P:positive regulation of Rho protein signal transduction"/>
    <property type="evidence" value="ECO:0007669"/>
    <property type="project" value="TreeGrafter"/>
</dbReference>
<sequence length="687" mass="79598">KVCCWHYTIGLDGKLQNRSRSLYLYSVAHAAEHRRARKVTRTPGFECSLSQMFPFQRRAAYLVFRICDFKFLNATGISCFDAGIGFILVIDRRQDKWTSVKASILRITASFPGNLQLVLVLRPTGFFHRALSDIAFKFHKDEFKMKVPIIMLGSVSELQGYIDKTQLTEDLGGTLDYCHNRWLSRRTAIEGFAQKVKQTAQILQSFGTELAETELPNDVQSTSSLLATHTEKKDKMKEDIRLAVEQGDDVLGSITKPVTENPEYKLNQDQLDNQTTVERLLAQLHETETAFDEFWIKHQQKLEQCLCLRNFEQNFREVKAALDVVSERLSAFTDVGNSCSHAEHILKDLINFEEKSSKARMLASEGDTFIQSNHYAVDSIIPKCSELHHLCDAFTTEMERRRNLLNKSLELHSLLEKSMKWCDEGIYLLASQPVDKCQSQDGAESALQEIEKFLDTGAGNKIKELNKIYREYAQILNEDLKEHVQKVFQKQESMEEMFQKRQVSLKKLAAKQTRPVQPVAPRPEAFVKSPCTSPGKQLHVINELIETERAYVDELLCVLEGYAAEMDNPLMAHLISPELQNKKDILFGNMEEIYHFHNRIFLRELENYVEYPELVGRCFLDQMEDFQIYEKYCQNKPRSESLWRQFSDSVFFQECQRKLDHKLSLDSYLLKPVQRITKYQLFVFFCL</sequence>
<dbReference type="GO" id="GO:0005737">
    <property type="term" value="C:cytoplasm"/>
    <property type="evidence" value="ECO:0007669"/>
    <property type="project" value="TreeGrafter"/>
</dbReference>
<evidence type="ECO:0000256" key="2">
    <source>
        <dbReference type="ARBA" id="ARBA00049987"/>
    </source>
</evidence>
<dbReference type="AlphaFoldDB" id="A0A8B9V7R5"/>
<dbReference type="InterPro" id="IPR001251">
    <property type="entry name" value="CRAL-TRIO_dom"/>
</dbReference>
<dbReference type="Ensembl" id="ENSAZOT00000018999.1">
    <property type="protein sequence ID" value="ENSAZOP00000017686.1"/>
    <property type="gene ID" value="ENSAZOG00000011452.1"/>
</dbReference>
<dbReference type="PROSITE" id="PS50010">
    <property type="entry name" value="DH_2"/>
    <property type="match status" value="1"/>
</dbReference>
<evidence type="ECO:0000256" key="1">
    <source>
        <dbReference type="ARBA" id="ARBA00022658"/>
    </source>
</evidence>
<dbReference type="Pfam" id="PF00621">
    <property type="entry name" value="RhoGEF"/>
    <property type="match status" value="1"/>
</dbReference>
<dbReference type="InterPro" id="IPR035899">
    <property type="entry name" value="DBL_dom_sf"/>
</dbReference>
<accession>A0A8B9V7R5</accession>
<evidence type="ECO:0000313" key="6">
    <source>
        <dbReference type="Proteomes" id="UP000694549"/>
    </source>
</evidence>
<proteinExistence type="inferred from homology"/>
<dbReference type="PANTHER" id="PTHR22826">
    <property type="entry name" value="RHO GUANINE EXCHANGE FACTOR-RELATED"/>
    <property type="match status" value="1"/>
</dbReference>
<feature type="domain" description="DH" evidence="3">
    <location>
        <begin position="536"/>
        <end position="683"/>
    </location>
</feature>
<dbReference type="InterPro" id="IPR051336">
    <property type="entry name" value="RhoGEF_Guanine_NuclExch_SF"/>
</dbReference>
<feature type="domain" description="CRAL-TRIO" evidence="4">
    <location>
        <begin position="80"/>
        <end position="179"/>
    </location>
</feature>
<dbReference type="Gene3D" id="1.20.58.60">
    <property type="match status" value="1"/>
</dbReference>
<dbReference type="PANTHER" id="PTHR22826:SF115">
    <property type="entry name" value="GUANINE NUCLEOTIDE EXCHANGE FACTOR DBS"/>
    <property type="match status" value="1"/>
</dbReference>
<evidence type="ECO:0000313" key="5">
    <source>
        <dbReference type="Ensembl" id="ENSAZOP00000017686.1"/>
    </source>
</evidence>
<dbReference type="SMART" id="SM00516">
    <property type="entry name" value="SEC14"/>
    <property type="match status" value="1"/>
</dbReference>
<dbReference type="PROSITE" id="PS50191">
    <property type="entry name" value="CRAL_TRIO"/>
    <property type="match status" value="1"/>
</dbReference>
<dbReference type="SUPFAM" id="SSF46966">
    <property type="entry name" value="Spectrin repeat"/>
    <property type="match status" value="2"/>
</dbReference>
<dbReference type="InterPro" id="IPR056466">
    <property type="entry name" value="Spectrin_DBS"/>
</dbReference>
<reference evidence="5" key="1">
    <citation type="submission" date="2025-08" db="UniProtKB">
        <authorList>
            <consortium name="Ensembl"/>
        </authorList>
    </citation>
    <scope>IDENTIFICATION</scope>
</reference>
<dbReference type="Pfam" id="PF13716">
    <property type="entry name" value="CRAL_TRIO_2"/>
    <property type="match status" value="1"/>
</dbReference>
<dbReference type="SUPFAM" id="SSF48065">
    <property type="entry name" value="DBL homology domain (DH-domain)"/>
    <property type="match status" value="1"/>
</dbReference>
<keyword evidence="6" id="KW-1185">Reference proteome</keyword>
<dbReference type="SMART" id="SM00150">
    <property type="entry name" value="SPEC"/>
    <property type="match status" value="1"/>
</dbReference>
<organism evidence="5 6">
    <name type="scientific">Anas zonorhyncha</name>
    <name type="common">Eastern spot-billed duck</name>
    <dbReference type="NCBI Taxonomy" id="75864"/>
    <lineage>
        <taxon>Eukaryota</taxon>
        <taxon>Metazoa</taxon>
        <taxon>Chordata</taxon>
        <taxon>Craniata</taxon>
        <taxon>Vertebrata</taxon>
        <taxon>Euteleostomi</taxon>
        <taxon>Archelosauria</taxon>
        <taxon>Archosauria</taxon>
        <taxon>Dinosauria</taxon>
        <taxon>Saurischia</taxon>
        <taxon>Theropoda</taxon>
        <taxon>Coelurosauria</taxon>
        <taxon>Aves</taxon>
        <taxon>Neognathae</taxon>
        <taxon>Galloanserae</taxon>
        <taxon>Anseriformes</taxon>
        <taxon>Anatidae</taxon>
        <taxon>Anatinae</taxon>
        <taxon>Anas</taxon>
    </lineage>
</organism>
<dbReference type="GO" id="GO:0005085">
    <property type="term" value="F:guanyl-nucleotide exchange factor activity"/>
    <property type="evidence" value="ECO:0007669"/>
    <property type="project" value="UniProtKB-KW"/>
</dbReference>
<dbReference type="CDD" id="cd00170">
    <property type="entry name" value="SEC14"/>
    <property type="match status" value="1"/>
</dbReference>
<protein>
    <recommendedName>
        <fullName evidence="7">Guanine nucleotide exchange factor DBS</fullName>
    </recommendedName>
</protein>
<dbReference type="Proteomes" id="UP000694549">
    <property type="component" value="Unplaced"/>
</dbReference>
<dbReference type="Pfam" id="PF23289">
    <property type="entry name" value="Spectrin_5"/>
    <property type="match status" value="1"/>
</dbReference>
<evidence type="ECO:0000259" key="3">
    <source>
        <dbReference type="PROSITE" id="PS50010"/>
    </source>
</evidence>
<name>A0A8B9V7R5_9AVES</name>
<dbReference type="CDD" id="cd00176">
    <property type="entry name" value="SPEC"/>
    <property type="match status" value="1"/>
</dbReference>
<dbReference type="CDD" id="cd00160">
    <property type="entry name" value="RhoGEF"/>
    <property type="match status" value="1"/>
</dbReference>
<evidence type="ECO:0008006" key="7">
    <source>
        <dbReference type="Google" id="ProtNLM"/>
    </source>
</evidence>
<dbReference type="Gene3D" id="1.20.900.10">
    <property type="entry name" value="Dbl homology (DH) domain"/>
    <property type="match status" value="1"/>
</dbReference>
<reference evidence="5" key="2">
    <citation type="submission" date="2025-09" db="UniProtKB">
        <authorList>
            <consortium name="Ensembl"/>
        </authorList>
    </citation>
    <scope>IDENTIFICATION</scope>
</reference>
<keyword evidence="1" id="KW-0344">Guanine-nucleotide releasing factor</keyword>
<dbReference type="InterPro" id="IPR000219">
    <property type="entry name" value="DH_dom"/>
</dbReference>
<comment type="similarity">
    <text evidence="2">Belongs to the MCF2 family.</text>
</comment>